<evidence type="ECO:0000256" key="7">
    <source>
        <dbReference type="SAM" id="Phobius"/>
    </source>
</evidence>
<dbReference type="GO" id="GO:0070069">
    <property type="term" value="C:cytochrome complex"/>
    <property type="evidence" value="ECO:0007669"/>
    <property type="project" value="TreeGrafter"/>
</dbReference>
<dbReference type="GO" id="GO:0005886">
    <property type="term" value="C:plasma membrane"/>
    <property type="evidence" value="ECO:0007669"/>
    <property type="project" value="UniProtKB-SubCell"/>
</dbReference>
<keyword evidence="4 7" id="KW-0812">Transmembrane</keyword>
<feature type="transmembrane region" description="Helical" evidence="7">
    <location>
        <begin position="6"/>
        <end position="36"/>
    </location>
</feature>
<feature type="transmembrane region" description="Helical" evidence="7">
    <location>
        <begin position="256"/>
        <end position="278"/>
    </location>
</feature>
<gene>
    <name evidence="8" type="primary">cydB</name>
    <name evidence="8" type="ORF">V3330_08505</name>
</gene>
<organism evidence="8 9">
    <name type="scientific">Elongatibacter sediminis</name>
    <dbReference type="NCBI Taxonomy" id="3119006"/>
    <lineage>
        <taxon>Bacteria</taxon>
        <taxon>Pseudomonadati</taxon>
        <taxon>Pseudomonadota</taxon>
        <taxon>Gammaproteobacteria</taxon>
        <taxon>Chromatiales</taxon>
        <taxon>Wenzhouxiangellaceae</taxon>
        <taxon>Elongatibacter</taxon>
    </lineage>
</organism>
<keyword evidence="3" id="KW-1003">Cell membrane</keyword>
<protein>
    <submittedName>
        <fullName evidence="8">Cytochrome d ubiquinol oxidase subunit II</fullName>
    </submittedName>
</protein>
<evidence type="ECO:0000256" key="3">
    <source>
        <dbReference type="ARBA" id="ARBA00022475"/>
    </source>
</evidence>
<proteinExistence type="inferred from homology"/>
<dbReference type="PANTHER" id="PTHR43141">
    <property type="entry name" value="CYTOCHROME BD2 SUBUNIT II"/>
    <property type="match status" value="1"/>
</dbReference>
<reference evidence="8 9" key="1">
    <citation type="submission" date="2024-02" db="EMBL/GenBank/DDBJ databases">
        <title>A novel Wenzhouxiangellaceae bacterium, isolated from coastal sediments.</title>
        <authorList>
            <person name="Du Z.-J."/>
            <person name="Ye Y.-Q."/>
            <person name="Zhang X.-Y."/>
        </authorList>
    </citation>
    <scope>NUCLEOTIDE SEQUENCE [LARGE SCALE GENOMIC DNA]</scope>
    <source>
        <strain evidence="8 9">CH-27</strain>
    </source>
</reference>
<dbReference type="AlphaFoldDB" id="A0AAW9RD64"/>
<comment type="subcellular location">
    <subcellularLocation>
        <location evidence="1">Cell membrane</location>
        <topology evidence="1">Multi-pass membrane protein</topology>
    </subcellularLocation>
</comment>
<keyword evidence="9" id="KW-1185">Reference proteome</keyword>
<dbReference type="NCBIfam" id="TIGR00203">
    <property type="entry name" value="cydB"/>
    <property type="match status" value="1"/>
</dbReference>
<comment type="similarity">
    <text evidence="2">Belongs to the cytochrome ubiquinol oxidase subunit 2 family.</text>
</comment>
<dbReference type="PANTHER" id="PTHR43141:SF4">
    <property type="entry name" value="CYTOCHROME BD2 SUBUNIT II"/>
    <property type="match status" value="1"/>
</dbReference>
<name>A0AAW9RD64_9GAMM</name>
<dbReference type="EMBL" id="JAZHOG010000004">
    <property type="protein sequence ID" value="MEJ8567661.1"/>
    <property type="molecule type" value="Genomic_DNA"/>
</dbReference>
<dbReference type="InterPro" id="IPR003317">
    <property type="entry name" value="Cyt-d_oxidase_su2"/>
</dbReference>
<dbReference type="GO" id="GO:0019646">
    <property type="term" value="P:aerobic electron transport chain"/>
    <property type="evidence" value="ECO:0007669"/>
    <property type="project" value="TreeGrafter"/>
</dbReference>
<dbReference type="Proteomes" id="UP001359886">
    <property type="component" value="Unassembled WGS sequence"/>
</dbReference>
<evidence type="ECO:0000256" key="1">
    <source>
        <dbReference type="ARBA" id="ARBA00004651"/>
    </source>
</evidence>
<feature type="transmembrane region" description="Helical" evidence="7">
    <location>
        <begin position="223"/>
        <end position="249"/>
    </location>
</feature>
<evidence type="ECO:0000256" key="4">
    <source>
        <dbReference type="ARBA" id="ARBA00022692"/>
    </source>
</evidence>
<dbReference type="PIRSF" id="PIRSF000267">
    <property type="entry name" value="Cyt_oxidse_sub2"/>
    <property type="match status" value="1"/>
</dbReference>
<accession>A0AAW9RD64</accession>
<evidence type="ECO:0000313" key="9">
    <source>
        <dbReference type="Proteomes" id="UP001359886"/>
    </source>
</evidence>
<dbReference type="GO" id="GO:0009055">
    <property type="term" value="F:electron transfer activity"/>
    <property type="evidence" value="ECO:0007669"/>
    <property type="project" value="TreeGrafter"/>
</dbReference>
<feature type="transmembrane region" description="Helical" evidence="7">
    <location>
        <begin position="82"/>
        <end position="101"/>
    </location>
</feature>
<evidence type="ECO:0000256" key="5">
    <source>
        <dbReference type="ARBA" id="ARBA00022989"/>
    </source>
</evidence>
<dbReference type="Pfam" id="PF02322">
    <property type="entry name" value="Cyt_bd_oxida_II"/>
    <property type="match status" value="1"/>
</dbReference>
<keyword evidence="5 7" id="KW-1133">Transmembrane helix</keyword>
<evidence type="ECO:0000256" key="2">
    <source>
        <dbReference type="ARBA" id="ARBA00007543"/>
    </source>
</evidence>
<sequence length="334" mass="36396">MSLDLPTIWALLICIAILAYVVLDGFDLGIGILFPLGRNKEERDTMMNTVAPVWDGNETWLVLGGGGLFAAFPLAYSVLLTAFYAPVIGMLLALVFRGVAFEFRFRTERWRPLWDLAFTGGSTLAAFFQGVMVGAFVQGIAVQDRVYVGGWFDWLTPFSILTGIALVTGYALLGACWLVIKTDGSLQRRMRDLQVPLGTAVVALIGLVSFGTVLENDAVRDRWFALGSLLILWGIPLATAAIAAAFFLAVKRGREVLPFVLSLGLFAVSFAGLVASLYPHLIPPHISYREAANADSSLSFMLAGTLVLLPVILGYTGYSYWIFRGKVRPGEGYH</sequence>
<keyword evidence="6 7" id="KW-0472">Membrane</keyword>
<feature type="transmembrane region" description="Helical" evidence="7">
    <location>
        <begin position="157"/>
        <end position="180"/>
    </location>
</feature>
<evidence type="ECO:0000256" key="6">
    <source>
        <dbReference type="ARBA" id="ARBA00023136"/>
    </source>
</evidence>
<feature type="transmembrane region" description="Helical" evidence="7">
    <location>
        <begin position="113"/>
        <end position="137"/>
    </location>
</feature>
<evidence type="ECO:0000313" key="8">
    <source>
        <dbReference type="EMBL" id="MEJ8567661.1"/>
    </source>
</evidence>
<dbReference type="GO" id="GO:0016682">
    <property type="term" value="F:oxidoreductase activity, acting on diphenols and related substances as donors, oxygen as acceptor"/>
    <property type="evidence" value="ECO:0007669"/>
    <property type="project" value="TreeGrafter"/>
</dbReference>
<dbReference type="RefSeq" id="WP_354694973.1">
    <property type="nucleotide sequence ID" value="NZ_JAZHOG010000004.1"/>
</dbReference>
<comment type="caution">
    <text evidence="8">The sequence shown here is derived from an EMBL/GenBank/DDBJ whole genome shotgun (WGS) entry which is preliminary data.</text>
</comment>
<feature type="transmembrane region" description="Helical" evidence="7">
    <location>
        <begin position="192"/>
        <end position="211"/>
    </location>
</feature>
<feature type="transmembrane region" description="Helical" evidence="7">
    <location>
        <begin position="298"/>
        <end position="318"/>
    </location>
</feature>